<organism evidence="2 3">
    <name type="scientific">Acrocarpospora phusangensis</name>
    <dbReference type="NCBI Taxonomy" id="1070424"/>
    <lineage>
        <taxon>Bacteria</taxon>
        <taxon>Bacillati</taxon>
        <taxon>Actinomycetota</taxon>
        <taxon>Actinomycetes</taxon>
        <taxon>Streptosporangiales</taxon>
        <taxon>Streptosporangiaceae</taxon>
        <taxon>Acrocarpospora</taxon>
    </lineage>
</organism>
<proteinExistence type="predicted"/>
<dbReference type="AlphaFoldDB" id="A0A919QEK7"/>
<reference evidence="2" key="1">
    <citation type="submission" date="2021-01" db="EMBL/GenBank/DDBJ databases">
        <title>Whole genome shotgun sequence of Acrocarpospora phusangensis NBRC 108782.</title>
        <authorList>
            <person name="Komaki H."/>
            <person name="Tamura T."/>
        </authorList>
    </citation>
    <scope>NUCLEOTIDE SEQUENCE</scope>
    <source>
        <strain evidence="2">NBRC 108782</strain>
    </source>
</reference>
<dbReference type="EMBL" id="BOOA01000053">
    <property type="protein sequence ID" value="GIH27293.1"/>
    <property type="molecule type" value="Genomic_DNA"/>
</dbReference>
<name>A0A919QEK7_9ACTN</name>
<feature type="region of interest" description="Disordered" evidence="1">
    <location>
        <begin position="110"/>
        <end position="175"/>
    </location>
</feature>
<comment type="caution">
    <text evidence="2">The sequence shown here is derived from an EMBL/GenBank/DDBJ whole genome shotgun (WGS) entry which is preliminary data.</text>
</comment>
<dbReference type="RefSeq" id="WP_204043956.1">
    <property type="nucleotide sequence ID" value="NZ_BOOA01000053.1"/>
</dbReference>
<feature type="compositionally biased region" description="Basic and acidic residues" evidence="1">
    <location>
        <begin position="133"/>
        <end position="165"/>
    </location>
</feature>
<accession>A0A919QEK7</accession>
<sequence length="175" mass="18849">MLVVLVVAALAVLGCVVLVSLGRGGEMAEFHPDVPPLELPEAGQLNAADFGSLHLPIGLIGYNTQSVDETLQRAATALSERDTRIAVLEQKVAELLAGRLQARQELYARPAEPPRTEHQPEVPNGAAGWEGIPVEHLDPLPVAEKTDKTDKALVKASEKPGKKDEDEKDDPEEAW</sequence>
<keyword evidence="3" id="KW-1185">Reference proteome</keyword>
<evidence type="ECO:0000313" key="3">
    <source>
        <dbReference type="Proteomes" id="UP000640052"/>
    </source>
</evidence>
<evidence type="ECO:0000256" key="1">
    <source>
        <dbReference type="SAM" id="MobiDB-lite"/>
    </source>
</evidence>
<evidence type="ECO:0000313" key="2">
    <source>
        <dbReference type="EMBL" id="GIH27293.1"/>
    </source>
</evidence>
<feature type="compositionally biased region" description="Acidic residues" evidence="1">
    <location>
        <begin position="166"/>
        <end position="175"/>
    </location>
</feature>
<protein>
    <recommendedName>
        <fullName evidence="4">Cell division protein DivIVA</fullName>
    </recommendedName>
</protein>
<dbReference type="Proteomes" id="UP000640052">
    <property type="component" value="Unassembled WGS sequence"/>
</dbReference>
<gene>
    <name evidence="2" type="ORF">Aph01nite_56030</name>
</gene>
<evidence type="ECO:0008006" key="4">
    <source>
        <dbReference type="Google" id="ProtNLM"/>
    </source>
</evidence>